<dbReference type="AlphaFoldDB" id="A0AAX2ITU0"/>
<sequence length="85" mass="10056">MKYYIEYIALVTIQSSKIESSRAILYSSSIRQALVYTITSWSISVFRIVQNKCEIEKDVHCLDKIVLIFKDKIQIEWLNVRVKRV</sequence>
<organism evidence="1 2">
    <name type="scientific">Legionella pneumophila subsp. pascullei</name>
    <dbReference type="NCBI Taxonomy" id="91890"/>
    <lineage>
        <taxon>Bacteria</taxon>
        <taxon>Pseudomonadati</taxon>
        <taxon>Pseudomonadota</taxon>
        <taxon>Gammaproteobacteria</taxon>
        <taxon>Legionellales</taxon>
        <taxon>Legionellaceae</taxon>
        <taxon>Legionella</taxon>
    </lineage>
</organism>
<evidence type="ECO:0000313" key="1">
    <source>
        <dbReference type="EMBL" id="SQG89139.1"/>
    </source>
</evidence>
<name>A0AAX2ITU0_LEGPN</name>
<accession>A0AAX2ITU0</accession>
<proteinExistence type="predicted"/>
<dbReference type="Proteomes" id="UP000249566">
    <property type="component" value="Chromosome 1"/>
</dbReference>
<evidence type="ECO:0000313" key="2">
    <source>
        <dbReference type="Proteomes" id="UP000249566"/>
    </source>
</evidence>
<protein>
    <submittedName>
        <fullName evidence="1">Uncharacterized protein</fullName>
    </submittedName>
</protein>
<dbReference type="EMBL" id="LS483412">
    <property type="protein sequence ID" value="SQG89139.1"/>
    <property type="molecule type" value="Genomic_DNA"/>
</dbReference>
<gene>
    <name evidence="1" type="ORF">NCTC12272_00305</name>
</gene>
<reference evidence="1 2" key="1">
    <citation type="submission" date="2018-06" db="EMBL/GenBank/DDBJ databases">
        <authorList>
            <consortium name="Pathogen Informatics"/>
            <person name="Doyle S."/>
        </authorList>
    </citation>
    <scope>NUCLEOTIDE SEQUENCE [LARGE SCALE GENOMIC DNA]</scope>
    <source>
        <strain evidence="1 2">NCTC12272</strain>
    </source>
</reference>